<organism evidence="1 2">
    <name type="scientific">Dryococelus australis</name>
    <dbReference type="NCBI Taxonomy" id="614101"/>
    <lineage>
        <taxon>Eukaryota</taxon>
        <taxon>Metazoa</taxon>
        <taxon>Ecdysozoa</taxon>
        <taxon>Arthropoda</taxon>
        <taxon>Hexapoda</taxon>
        <taxon>Insecta</taxon>
        <taxon>Pterygota</taxon>
        <taxon>Neoptera</taxon>
        <taxon>Polyneoptera</taxon>
        <taxon>Phasmatodea</taxon>
        <taxon>Verophasmatodea</taxon>
        <taxon>Anareolatae</taxon>
        <taxon>Phasmatidae</taxon>
        <taxon>Eurycanthinae</taxon>
        <taxon>Dryococelus</taxon>
    </lineage>
</organism>
<name>A0ABQ9FZC0_9NEOP</name>
<dbReference type="Proteomes" id="UP001159363">
    <property type="component" value="Chromosome 16"/>
</dbReference>
<accession>A0ABQ9FZC0</accession>
<comment type="caution">
    <text evidence="1">The sequence shown here is derived from an EMBL/GenBank/DDBJ whole genome shotgun (WGS) entry which is preliminary data.</text>
</comment>
<evidence type="ECO:0000313" key="2">
    <source>
        <dbReference type="Proteomes" id="UP001159363"/>
    </source>
</evidence>
<sequence>MVTHPRAATTIYREVPSSRREKAYYRLPFRRLQRRGVRAVSLLASHHGGELGSIIGQATPGFLHLGIVPDDAACCQVFLGISSLTHPFIPARVLTFFASPPSALRTSRLGATQISQLSHSVTLHIGEILGRGFCQTPNISTVCRPPDPFQLQNGKVSGLLQNEKANGLLQNGKANGLLQIALPLLTFFFRFPSKKSFILQIVLSLVKTRRTRRLIPGAPAAYAIPQSLAVALLAYAPACRGKRLSLSLSLFLTHWQPPRHLSSERFAETSQARRS</sequence>
<reference evidence="1 2" key="1">
    <citation type="submission" date="2023-02" db="EMBL/GenBank/DDBJ databases">
        <title>LHISI_Scaffold_Assembly.</title>
        <authorList>
            <person name="Stuart O.P."/>
            <person name="Cleave R."/>
            <person name="Magrath M.J.L."/>
            <person name="Mikheyev A.S."/>
        </authorList>
    </citation>
    <scope>NUCLEOTIDE SEQUENCE [LARGE SCALE GENOMIC DNA]</scope>
    <source>
        <strain evidence="1">Daus_M_001</strain>
        <tissue evidence="1">Leg muscle</tissue>
    </source>
</reference>
<dbReference type="EMBL" id="JARBHB010000017">
    <property type="protein sequence ID" value="KAJ8865590.1"/>
    <property type="molecule type" value="Genomic_DNA"/>
</dbReference>
<gene>
    <name evidence="1" type="ORF">PR048_033110</name>
</gene>
<protein>
    <submittedName>
        <fullName evidence="1">Uncharacterized protein</fullName>
    </submittedName>
</protein>
<keyword evidence="2" id="KW-1185">Reference proteome</keyword>
<proteinExistence type="predicted"/>
<evidence type="ECO:0000313" key="1">
    <source>
        <dbReference type="EMBL" id="KAJ8865590.1"/>
    </source>
</evidence>